<evidence type="ECO:0000313" key="2">
    <source>
        <dbReference type="EMBL" id="GCC41035.1"/>
    </source>
</evidence>
<comment type="caution">
    <text evidence="2">The sequence shown here is derived from an EMBL/GenBank/DDBJ whole genome shotgun (WGS) entry which is preliminary data.</text>
</comment>
<protein>
    <submittedName>
        <fullName evidence="2">Uncharacterized protein</fullName>
    </submittedName>
</protein>
<gene>
    <name evidence="2" type="ORF">chiPu_0025373</name>
</gene>
<evidence type="ECO:0000313" key="3">
    <source>
        <dbReference type="Proteomes" id="UP000287033"/>
    </source>
</evidence>
<proteinExistence type="predicted"/>
<dbReference type="Proteomes" id="UP000287033">
    <property type="component" value="Unassembled WGS sequence"/>
</dbReference>
<reference evidence="2 3" key="1">
    <citation type="journal article" date="2018" name="Nat. Ecol. Evol.">
        <title>Shark genomes provide insights into elasmobranch evolution and the origin of vertebrates.</title>
        <authorList>
            <person name="Hara Y"/>
            <person name="Yamaguchi K"/>
            <person name="Onimaru K"/>
            <person name="Kadota M"/>
            <person name="Koyanagi M"/>
            <person name="Keeley SD"/>
            <person name="Tatsumi K"/>
            <person name="Tanaka K"/>
            <person name="Motone F"/>
            <person name="Kageyama Y"/>
            <person name="Nozu R"/>
            <person name="Adachi N"/>
            <person name="Nishimura O"/>
            <person name="Nakagawa R"/>
            <person name="Tanegashima C"/>
            <person name="Kiyatake I"/>
            <person name="Matsumoto R"/>
            <person name="Murakumo K"/>
            <person name="Nishida K"/>
            <person name="Terakita A"/>
            <person name="Kuratani S"/>
            <person name="Sato K"/>
            <person name="Hyodo S Kuraku.S."/>
        </authorList>
    </citation>
    <scope>NUCLEOTIDE SEQUENCE [LARGE SCALE GENOMIC DNA]</scope>
</reference>
<feature type="region of interest" description="Disordered" evidence="1">
    <location>
        <begin position="1"/>
        <end position="20"/>
    </location>
</feature>
<feature type="region of interest" description="Disordered" evidence="1">
    <location>
        <begin position="114"/>
        <end position="152"/>
    </location>
</feature>
<dbReference type="AlphaFoldDB" id="A0A401TEJ0"/>
<name>A0A401TEJ0_CHIPU</name>
<accession>A0A401TEJ0</accession>
<organism evidence="2 3">
    <name type="scientific">Chiloscyllium punctatum</name>
    <name type="common">Brownbanded bambooshark</name>
    <name type="synonym">Hemiscyllium punctatum</name>
    <dbReference type="NCBI Taxonomy" id="137246"/>
    <lineage>
        <taxon>Eukaryota</taxon>
        <taxon>Metazoa</taxon>
        <taxon>Chordata</taxon>
        <taxon>Craniata</taxon>
        <taxon>Vertebrata</taxon>
        <taxon>Chondrichthyes</taxon>
        <taxon>Elasmobranchii</taxon>
        <taxon>Galeomorphii</taxon>
        <taxon>Galeoidea</taxon>
        <taxon>Orectolobiformes</taxon>
        <taxon>Hemiscylliidae</taxon>
        <taxon>Chiloscyllium</taxon>
    </lineage>
</organism>
<keyword evidence="3" id="KW-1185">Reference proteome</keyword>
<sequence length="186" mass="19630">MVKMNRAKAGPKAMKVQPKKTATVISSAASPGGAAPIQYPGHDTPLRCWRPGEGVRCCPHTLRGSPPTPTMDLGLASGLSPGLLVPSPETKGNPHTAGLDGEGEGAAVPRLHCSAHITPPRPPSTTARARTHTSREIKPRGEQDKGDAPAHIPHDLVPLLENQLKLPLEQLCTRYAQDCDETLGTC</sequence>
<evidence type="ECO:0000256" key="1">
    <source>
        <dbReference type="SAM" id="MobiDB-lite"/>
    </source>
</evidence>
<dbReference type="EMBL" id="BEZZ01057569">
    <property type="protein sequence ID" value="GCC41035.1"/>
    <property type="molecule type" value="Genomic_DNA"/>
</dbReference>
<feature type="compositionally biased region" description="Basic and acidic residues" evidence="1">
    <location>
        <begin position="133"/>
        <end position="152"/>
    </location>
</feature>